<evidence type="ECO:0000313" key="7">
    <source>
        <dbReference type="Proteomes" id="UP000287853"/>
    </source>
</evidence>
<dbReference type="GO" id="GO:0005737">
    <property type="term" value="C:cytoplasm"/>
    <property type="evidence" value="ECO:0007669"/>
    <property type="project" value="TreeGrafter"/>
</dbReference>
<keyword evidence="7" id="KW-1185">Reference proteome</keyword>
<evidence type="ECO:0000313" key="6">
    <source>
        <dbReference type="EMBL" id="RWX45999.1"/>
    </source>
</evidence>
<feature type="binding site" evidence="5">
    <location>
        <position position="111"/>
    </location>
    <ligand>
        <name>a divalent metal cation</name>
        <dbReference type="ChEBI" id="CHEBI:60240"/>
        <label>1</label>
    </ligand>
</feature>
<dbReference type="AlphaFoldDB" id="A0A444IYQ8"/>
<dbReference type="SUPFAM" id="SSF102705">
    <property type="entry name" value="NIF3 (NGG1p interacting factor 3)-like"/>
    <property type="match status" value="1"/>
</dbReference>
<dbReference type="Pfam" id="PF01784">
    <property type="entry name" value="DUF34_NIF3"/>
    <property type="match status" value="1"/>
</dbReference>
<comment type="subunit">
    <text evidence="2">Homohexamer.</text>
</comment>
<evidence type="ECO:0000256" key="4">
    <source>
        <dbReference type="ARBA" id="ARBA00022723"/>
    </source>
</evidence>
<evidence type="ECO:0000256" key="2">
    <source>
        <dbReference type="ARBA" id="ARBA00011643"/>
    </source>
</evidence>
<dbReference type="Gene3D" id="3.40.1390.30">
    <property type="entry name" value="NIF3 (NGG1p interacting factor 3)-like"/>
    <property type="match status" value="2"/>
</dbReference>
<comment type="similarity">
    <text evidence="1">Belongs to the GTP cyclohydrolase I type 2/NIF3 family.</text>
</comment>
<proteinExistence type="inferred from homology"/>
<feature type="binding site" evidence="5">
    <location>
        <position position="72"/>
    </location>
    <ligand>
        <name>a divalent metal cation</name>
        <dbReference type="ChEBI" id="CHEBI:60240"/>
        <label>1</label>
    </ligand>
</feature>
<evidence type="ECO:0000256" key="3">
    <source>
        <dbReference type="ARBA" id="ARBA00022112"/>
    </source>
</evidence>
<dbReference type="Proteomes" id="UP000287853">
    <property type="component" value="Unassembled WGS sequence"/>
</dbReference>
<gene>
    <name evidence="6" type="ORF">H206_00068</name>
</gene>
<dbReference type="NCBIfam" id="TIGR00486">
    <property type="entry name" value="YbgI_SA1388"/>
    <property type="match status" value="1"/>
</dbReference>
<evidence type="ECO:0000256" key="5">
    <source>
        <dbReference type="PIRSR" id="PIRSR602678-1"/>
    </source>
</evidence>
<sequence length="294" mass="31442">MPLFLFIVVKVQNILNILQGIVPLDLAQSWDNVGLLVGNTGGRVTSILLALDPTTALVAEAERCHTELIITHHPAIFHPLKSLRSDRPTEKFLYAAVQAGIHVIGCHTNLDVAYGGVNDVLAQLLNLQGTVPLLPDGGECSGGKTGLGRIGVLTESVSAESFLRQLYTVLSPPWLLEAGPRPEAVSKVAVCGGSCADISATALAAGADVFVTSEVKHDVARWAEEAGFWLIDGGHFATEYPAMEGLRQLLVERLEASDMPVPVQCARQEPPLRLVAGNRKKLLRNVAEKHGSET</sequence>
<dbReference type="InterPro" id="IPR002678">
    <property type="entry name" value="DUF34/NIF3"/>
</dbReference>
<dbReference type="GO" id="GO:0046872">
    <property type="term" value="F:metal ion binding"/>
    <property type="evidence" value="ECO:0007669"/>
    <property type="project" value="UniProtKB-KW"/>
</dbReference>
<dbReference type="EMBL" id="MTKO01000070">
    <property type="protein sequence ID" value="RWX45999.1"/>
    <property type="molecule type" value="Genomic_DNA"/>
</dbReference>
<reference evidence="6 7" key="1">
    <citation type="submission" date="2017-01" db="EMBL/GenBank/DDBJ databases">
        <title>The cable genome- insights into the physiology and evolution of filamentous bacteria capable of sulfide oxidation via long distance electron transfer.</title>
        <authorList>
            <person name="Schreiber L."/>
            <person name="Bjerg J.T."/>
            <person name="Boggild A."/>
            <person name="Van De Vossenberg J."/>
            <person name="Meysman F."/>
            <person name="Nielsen L.P."/>
            <person name="Schramm A."/>
            <person name="Kjeldsen K.U."/>
        </authorList>
    </citation>
    <scope>NUCLEOTIDE SEQUENCE [LARGE SCALE GENOMIC DNA]</scope>
    <source>
        <strain evidence="6">MCF</strain>
    </source>
</reference>
<dbReference type="InterPro" id="IPR036069">
    <property type="entry name" value="DUF34/NIF3_sf"/>
</dbReference>
<protein>
    <recommendedName>
        <fullName evidence="3">GTP cyclohydrolase 1 type 2 homolog</fullName>
    </recommendedName>
</protein>
<keyword evidence="4 5" id="KW-0479">Metal-binding</keyword>
<accession>A0A444IYQ8</accession>
<dbReference type="PANTHER" id="PTHR13799">
    <property type="entry name" value="NGG1 INTERACTING FACTOR 3"/>
    <property type="match status" value="1"/>
</dbReference>
<dbReference type="PANTHER" id="PTHR13799:SF14">
    <property type="entry name" value="GTP CYCLOHYDROLASE 1 TYPE 2 HOMOLOG"/>
    <property type="match status" value="1"/>
</dbReference>
<comment type="caution">
    <text evidence="6">The sequence shown here is derived from an EMBL/GenBank/DDBJ whole genome shotgun (WGS) entry which is preliminary data.</text>
</comment>
<organism evidence="6 7">
    <name type="scientific">Candidatus Electrothrix aarhusensis</name>
    <dbReference type="NCBI Taxonomy" id="1859131"/>
    <lineage>
        <taxon>Bacteria</taxon>
        <taxon>Pseudomonadati</taxon>
        <taxon>Thermodesulfobacteriota</taxon>
        <taxon>Desulfobulbia</taxon>
        <taxon>Desulfobulbales</taxon>
        <taxon>Desulfobulbaceae</taxon>
        <taxon>Candidatus Electrothrix</taxon>
    </lineage>
</organism>
<evidence type="ECO:0000256" key="1">
    <source>
        <dbReference type="ARBA" id="ARBA00006964"/>
    </source>
</evidence>
<feature type="binding site" evidence="5">
    <location>
        <position position="235"/>
    </location>
    <ligand>
        <name>a divalent metal cation</name>
        <dbReference type="ChEBI" id="CHEBI:60240"/>
        <label>1</label>
    </ligand>
</feature>
<dbReference type="FunFam" id="3.40.1390.30:FF:000001">
    <property type="entry name" value="GTP cyclohydrolase 1 type 2"/>
    <property type="match status" value="1"/>
</dbReference>
<feature type="binding site" evidence="5">
    <location>
        <position position="239"/>
    </location>
    <ligand>
        <name>a divalent metal cation</name>
        <dbReference type="ChEBI" id="CHEBI:60240"/>
        <label>1</label>
    </ligand>
</feature>
<feature type="binding site" evidence="5">
    <location>
        <position position="73"/>
    </location>
    <ligand>
        <name>a divalent metal cation</name>
        <dbReference type="ChEBI" id="CHEBI:60240"/>
        <label>1</label>
    </ligand>
</feature>
<name>A0A444IYQ8_9BACT</name>